<evidence type="ECO:0000313" key="2">
    <source>
        <dbReference type="EMBL" id="MCL7030161.1"/>
    </source>
</evidence>
<feature type="non-terminal residue" evidence="2">
    <location>
        <position position="395"/>
    </location>
</feature>
<feature type="compositionally biased region" description="Basic and acidic residues" evidence="1">
    <location>
        <begin position="1"/>
        <end position="14"/>
    </location>
</feature>
<protein>
    <submittedName>
        <fullName evidence="2">Uncharacterized protein</fullName>
    </submittedName>
</protein>
<name>A0AA41S7Q5_PAPNU</name>
<feature type="region of interest" description="Disordered" evidence="1">
    <location>
        <begin position="1"/>
        <end position="77"/>
    </location>
</feature>
<dbReference type="Proteomes" id="UP001177140">
    <property type="component" value="Unassembled WGS sequence"/>
</dbReference>
<evidence type="ECO:0000256" key="1">
    <source>
        <dbReference type="SAM" id="MobiDB-lite"/>
    </source>
</evidence>
<proteinExistence type="predicted"/>
<dbReference type="EMBL" id="JAJJMA010098251">
    <property type="protein sequence ID" value="MCL7030161.1"/>
    <property type="molecule type" value="Genomic_DNA"/>
</dbReference>
<dbReference type="AlphaFoldDB" id="A0AA41S7Q5"/>
<gene>
    <name evidence="2" type="ORF">MKW94_029831</name>
</gene>
<organism evidence="2 3">
    <name type="scientific">Papaver nudicaule</name>
    <name type="common">Iceland poppy</name>
    <dbReference type="NCBI Taxonomy" id="74823"/>
    <lineage>
        <taxon>Eukaryota</taxon>
        <taxon>Viridiplantae</taxon>
        <taxon>Streptophyta</taxon>
        <taxon>Embryophyta</taxon>
        <taxon>Tracheophyta</taxon>
        <taxon>Spermatophyta</taxon>
        <taxon>Magnoliopsida</taxon>
        <taxon>Ranunculales</taxon>
        <taxon>Papaveraceae</taxon>
        <taxon>Papaveroideae</taxon>
        <taxon>Papaver</taxon>
    </lineage>
</organism>
<reference evidence="2" key="1">
    <citation type="submission" date="2022-03" db="EMBL/GenBank/DDBJ databases">
        <title>A functionally conserved STORR gene fusion in Papaver species that diverged 16.8 million years ago.</title>
        <authorList>
            <person name="Catania T."/>
        </authorList>
    </citation>
    <scope>NUCLEOTIDE SEQUENCE</scope>
    <source>
        <strain evidence="2">S-191538</strain>
    </source>
</reference>
<keyword evidence="3" id="KW-1185">Reference proteome</keyword>
<sequence length="395" mass="44543">PIDGYREVEDKYESKYSSSEDADGYSSNSDDEYVYLETQSPSSTRNLGSSSLSSRKTPSLEEGEAQQIGSEDRENSKRQCFGLNQLPSEKDQRPTVSELLCKSFKECGIRFPSQEPGAKLRMMMEMEQSRPSKQKWVDSWFQSGSPKLSEPANNKKIVVYTINVYGYSREKENIGGYGVILRDDLGRPIVSSFGISACGHVSFLVHEFQGLRGGLQHVRDFKLVANQIQLLCKSQTTVEVLKLISHKAADIIKGDDLGGVWQTVWRCFPSRLQFLFEGFFRPLIKEISELYLELPPITSGISAMAVDKCTQKAAEYVAKLGTAGKHTQKAAEYVAKLKTAEMTEQLGCYVVKMELGEYPEKLQNILYQDAFQRSMGRTKRGSWEEVLARRRKSHA</sequence>
<evidence type="ECO:0000313" key="3">
    <source>
        <dbReference type="Proteomes" id="UP001177140"/>
    </source>
</evidence>
<accession>A0AA41S7Q5</accession>
<comment type="caution">
    <text evidence="2">The sequence shown here is derived from an EMBL/GenBank/DDBJ whole genome shotgun (WGS) entry which is preliminary data.</text>
</comment>
<feature type="compositionally biased region" description="Low complexity" evidence="1">
    <location>
        <begin position="40"/>
        <end position="57"/>
    </location>
</feature>